<comment type="caution">
    <text evidence="8">The sequence shown here is derived from an EMBL/GenBank/DDBJ whole genome shotgun (WGS) entry which is preliminary data.</text>
</comment>
<evidence type="ECO:0000256" key="2">
    <source>
        <dbReference type="ARBA" id="ARBA00010610"/>
    </source>
</evidence>
<feature type="coiled-coil region" evidence="5">
    <location>
        <begin position="3"/>
        <end position="30"/>
    </location>
</feature>
<dbReference type="OrthoDB" id="5297879at2"/>
<dbReference type="PANTHER" id="PTHR38097:SF2">
    <property type="entry name" value="DNA-BINDING PROTEIN STPA"/>
    <property type="match status" value="1"/>
</dbReference>
<evidence type="ECO:0000256" key="3">
    <source>
        <dbReference type="ARBA" id="ARBA00022490"/>
    </source>
</evidence>
<dbReference type="Proteomes" id="UP000238308">
    <property type="component" value="Unassembled WGS sequence"/>
</dbReference>
<evidence type="ECO:0000256" key="5">
    <source>
        <dbReference type="SAM" id="Coils"/>
    </source>
</evidence>
<dbReference type="Gene3D" id="4.10.430.10">
    <property type="entry name" value="Histone-like protein H-NS, C-terminal domain"/>
    <property type="match status" value="1"/>
</dbReference>
<keyword evidence="5" id="KW-0175">Coiled coil</keyword>
<accession>A0A2T0XNC3</accession>
<feature type="domain" description="DNA-binding protein H-NS-like C-terminal" evidence="7">
    <location>
        <begin position="76"/>
        <end position="120"/>
    </location>
</feature>
<evidence type="ECO:0000313" key="8">
    <source>
        <dbReference type="EMBL" id="PRZ00448.1"/>
    </source>
</evidence>
<dbReference type="InterPro" id="IPR027444">
    <property type="entry name" value="H-NS_C_dom"/>
</dbReference>
<dbReference type="EMBL" id="PVTV01000004">
    <property type="protein sequence ID" value="PRZ00448.1"/>
    <property type="molecule type" value="Genomic_DNA"/>
</dbReference>
<evidence type="ECO:0000256" key="1">
    <source>
        <dbReference type="ARBA" id="ARBA00004453"/>
    </source>
</evidence>
<dbReference type="GO" id="GO:0003677">
    <property type="term" value="F:DNA binding"/>
    <property type="evidence" value="ECO:0007669"/>
    <property type="project" value="UniProtKB-KW"/>
</dbReference>
<organism evidence="8 9">
    <name type="scientific">Jezberella montanilacus</name>
    <dbReference type="NCBI Taxonomy" id="323426"/>
    <lineage>
        <taxon>Bacteria</taxon>
        <taxon>Pseudomonadati</taxon>
        <taxon>Pseudomonadota</taxon>
        <taxon>Betaproteobacteria</taxon>
        <taxon>Burkholderiales</taxon>
        <taxon>Alcaligenaceae</taxon>
        <taxon>Jezberella</taxon>
    </lineage>
</organism>
<dbReference type="RefSeq" id="WP_106226203.1">
    <property type="nucleotide sequence ID" value="NZ_PVTV01000004.1"/>
</dbReference>
<evidence type="ECO:0000259" key="7">
    <source>
        <dbReference type="SMART" id="SM00528"/>
    </source>
</evidence>
<dbReference type="SMART" id="SM00528">
    <property type="entry name" value="HNS"/>
    <property type="match status" value="1"/>
</dbReference>
<feature type="region of interest" description="Disordered" evidence="6">
    <location>
        <begin position="68"/>
        <end position="97"/>
    </location>
</feature>
<dbReference type="PANTHER" id="PTHR38097">
    <property type="match status" value="1"/>
</dbReference>
<proteinExistence type="inferred from homology"/>
<keyword evidence="9" id="KW-1185">Reference proteome</keyword>
<keyword evidence="3" id="KW-0963">Cytoplasm</keyword>
<dbReference type="GO" id="GO:0009295">
    <property type="term" value="C:nucleoid"/>
    <property type="evidence" value="ECO:0007669"/>
    <property type="project" value="UniProtKB-SubCell"/>
</dbReference>
<comment type="subcellular location">
    <subcellularLocation>
        <location evidence="1">Cytoplasm</location>
        <location evidence="1">Nucleoid</location>
    </subcellularLocation>
</comment>
<keyword evidence="4 8" id="KW-0238">DNA-binding</keyword>
<gene>
    <name evidence="8" type="ORF">BCM14_0268</name>
</gene>
<evidence type="ECO:0000313" key="9">
    <source>
        <dbReference type="Proteomes" id="UP000238308"/>
    </source>
</evidence>
<dbReference type="Pfam" id="PF00816">
    <property type="entry name" value="Histone_HNS"/>
    <property type="match status" value="1"/>
</dbReference>
<evidence type="ECO:0000256" key="4">
    <source>
        <dbReference type="ARBA" id="ARBA00023125"/>
    </source>
</evidence>
<sequence length="120" mass="13150">MNKLSYAAQQAKLQKDIEKLQKQASMLQAKRRRPILAGIIKSMKEYDISPDDVSAAFAKVTSKVKNTVGTKPANGATTKKPVPPKYRHPSSGATWTGRGKAPLWIVAAEKSGQSRNQFLI</sequence>
<dbReference type="AlphaFoldDB" id="A0A2T0XNC3"/>
<dbReference type="SUPFAM" id="SSF81273">
    <property type="entry name" value="H-NS histone-like proteins"/>
    <property type="match status" value="1"/>
</dbReference>
<comment type="similarity">
    <text evidence="2">Belongs to the histone-like protein H-NS family.</text>
</comment>
<name>A0A2T0XNC3_9BURK</name>
<reference evidence="8 9" key="1">
    <citation type="submission" date="2018-03" db="EMBL/GenBank/DDBJ databases">
        <title>Genomic Encyclopedia of Type Strains, Phase III (KMG-III): the genomes of soil and plant-associated and newly described type strains.</title>
        <authorList>
            <person name="Whitman W."/>
        </authorList>
    </citation>
    <scope>NUCLEOTIDE SEQUENCE [LARGE SCALE GENOMIC DNA]</scope>
    <source>
        <strain evidence="8 9">MWH-P2sevCIIIb</strain>
    </source>
</reference>
<protein>
    <submittedName>
        <fullName evidence="8">DNA-binding protein H-NS</fullName>
    </submittedName>
</protein>
<evidence type="ECO:0000256" key="6">
    <source>
        <dbReference type="SAM" id="MobiDB-lite"/>
    </source>
</evidence>
<dbReference type="InterPro" id="IPR037150">
    <property type="entry name" value="H-NS_C_dom_sf"/>
</dbReference>